<dbReference type="SUPFAM" id="SSF56281">
    <property type="entry name" value="Metallo-hydrolase/oxidoreductase"/>
    <property type="match status" value="1"/>
</dbReference>
<feature type="compositionally biased region" description="Polar residues" evidence="1">
    <location>
        <begin position="270"/>
        <end position="285"/>
    </location>
</feature>
<dbReference type="Proteomes" id="UP001174934">
    <property type="component" value="Unassembled WGS sequence"/>
</dbReference>
<protein>
    <submittedName>
        <fullName evidence="2">cAMP phosphodiesterases class-II-domain-containing protein</fullName>
    </submittedName>
</protein>
<dbReference type="AlphaFoldDB" id="A0AA39XBG9"/>
<feature type="compositionally biased region" description="Polar residues" evidence="1">
    <location>
        <begin position="303"/>
        <end position="319"/>
    </location>
</feature>
<dbReference type="GO" id="GO:0006198">
    <property type="term" value="P:cAMP catabolic process"/>
    <property type="evidence" value="ECO:0007669"/>
    <property type="project" value="InterPro"/>
</dbReference>
<dbReference type="InterPro" id="IPR000396">
    <property type="entry name" value="Pdiesterase2"/>
</dbReference>
<gene>
    <name evidence="2" type="ORF">B0T17DRAFT_489726</name>
</gene>
<dbReference type="Pfam" id="PF02112">
    <property type="entry name" value="PDEase_II"/>
    <property type="match status" value="2"/>
</dbReference>
<dbReference type="GO" id="GO:1902660">
    <property type="term" value="P:negative regulation of glucose mediated signaling pathway"/>
    <property type="evidence" value="ECO:0007669"/>
    <property type="project" value="TreeGrafter"/>
</dbReference>
<dbReference type="Gene3D" id="3.60.15.10">
    <property type="entry name" value="Ribonuclease Z/Hydroxyacylglutathione hydrolase-like"/>
    <property type="match status" value="1"/>
</dbReference>
<dbReference type="PANTHER" id="PTHR28283:SF1">
    <property type="entry name" value="3',5'-CYCLIC-NUCLEOTIDE PHOSPHODIESTERASE 1"/>
    <property type="match status" value="1"/>
</dbReference>
<dbReference type="EMBL" id="JAULSR010000002">
    <property type="protein sequence ID" value="KAK0630849.1"/>
    <property type="molecule type" value="Genomic_DNA"/>
</dbReference>
<dbReference type="PRINTS" id="PR00388">
    <property type="entry name" value="PDIESTERASE2"/>
</dbReference>
<feature type="region of interest" description="Disordered" evidence="1">
    <location>
        <begin position="429"/>
        <end position="519"/>
    </location>
</feature>
<dbReference type="InterPro" id="IPR036866">
    <property type="entry name" value="RibonucZ/Hydroxyglut_hydro"/>
</dbReference>
<sequence>MGGGVGGEGADSDDATAAGASPALQVIVLGSGGGPLETNVTAFLVRSLASGWSKGSIVAVDAGVHLGAIVKILEDTQPANTGLTDEHVLPYTLTAGPFAGLEVPHKRPAANAAHIHRSLIDTYLITHPHLDHISGFVINTAGLPGSRPKRLAGLPSTIAAFKKHIFNNVIWPNLSDENNGAGLVTYMRLVEGGSPALGEGEGKGYLEISDGLAVKVWGVSHGHCIERHSHRGSVSSARHASFDGSSMSIGPIGVGMGASMPLLSPRTIAHHNSANSANPSLSTFLQQQQQQQRDQERMQNSQATASTTGLASSVSGGHSTGESVCVYDSSAYFIRDVVTGREVLIFGDVEPDSVSLSPRNHQIWREAGPKIAAGKLAAIFIECSYDDSQSVDRLYGHLTPRFIAEEMKALAHEVNEARLALFHDHNVAGGPGSNSVDRSHSEYASGSDKKKKRKRESIDETASLLTRRKTTTSSQATRTRSLTGEDPVSPKTVVKPFRRVESSTLSDEQGTTESPHISTPTAELTLRDIEMMSGPVTPLSSAATAHTPPAVPYHLRLPLKGLRVVVIHVKDKLNDGPYTGDVILEELRAHEAEAQFGCEYIVSSVGQSLYL</sequence>
<dbReference type="PANTHER" id="PTHR28283">
    <property type="entry name" value="3',5'-CYCLIC-NUCLEOTIDE PHOSPHODIESTERASE 1"/>
    <property type="match status" value="1"/>
</dbReference>
<accession>A0AA39XBG9</accession>
<evidence type="ECO:0000313" key="3">
    <source>
        <dbReference type="Proteomes" id="UP001174934"/>
    </source>
</evidence>
<dbReference type="GO" id="GO:0047555">
    <property type="term" value="F:3',5'-cyclic-GMP phosphodiesterase activity"/>
    <property type="evidence" value="ECO:0007669"/>
    <property type="project" value="TreeGrafter"/>
</dbReference>
<feature type="region of interest" description="Disordered" evidence="1">
    <location>
        <begin position="270"/>
        <end position="319"/>
    </location>
</feature>
<evidence type="ECO:0000256" key="1">
    <source>
        <dbReference type="SAM" id="MobiDB-lite"/>
    </source>
</evidence>
<feature type="compositionally biased region" description="Low complexity" evidence="1">
    <location>
        <begin position="461"/>
        <end position="482"/>
    </location>
</feature>
<dbReference type="GO" id="GO:0004115">
    <property type="term" value="F:3',5'-cyclic-AMP phosphodiesterase activity"/>
    <property type="evidence" value="ECO:0007669"/>
    <property type="project" value="InterPro"/>
</dbReference>
<keyword evidence="3" id="KW-1185">Reference proteome</keyword>
<feature type="compositionally biased region" description="Polar residues" evidence="1">
    <location>
        <begin position="502"/>
        <end position="519"/>
    </location>
</feature>
<evidence type="ECO:0000313" key="2">
    <source>
        <dbReference type="EMBL" id="KAK0630849.1"/>
    </source>
</evidence>
<name>A0AA39XBG9_9PEZI</name>
<dbReference type="CDD" id="cd07735">
    <property type="entry name" value="class_II_PDE_MBL-fold"/>
    <property type="match status" value="1"/>
</dbReference>
<feature type="compositionally biased region" description="Low complexity" evidence="1">
    <location>
        <begin position="286"/>
        <end position="302"/>
    </location>
</feature>
<proteinExistence type="predicted"/>
<comment type="caution">
    <text evidence="2">The sequence shown here is derived from an EMBL/GenBank/DDBJ whole genome shotgun (WGS) entry which is preliminary data.</text>
</comment>
<reference evidence="2" key="1">
    <citation type="submission" date="2023-06" db="EMBL/GenBank/DDBJ databases">
        <title>Genome-scale phylogeny and comparative genomics of the fungal order Sordariales.</title>
        <authorList>
            <consortium name="Lawrence Berkeley National Laboratory"/>
            <person name="Hensen N."/>
            <person name="Bonometti L."/>
            <person name="Westerberg I."/>
            <person name="Brannstrom I.O."/>
            <person name="Guillou S."/>
            <person name="Cros-Aarteil S."/>
            <person name="Calhoun S."/>
            <person name="Haridas S."/>
            <person name="Kuo A."/>
            <person name="Mondo S."/>
            <person name="Pangilinan J."/>
            <person name="Riley R."/>
            <person name="LaButti K."/>
            <person name="Andreopoulos B."/>
            <person name="Lipzen A."/>
            <person name="Chen C."/>
            <person name="Yanf M."/>
            <person name="Daum C."/>
            <person name="Ng V."/>
            <person name="Clum A."/>
            <person name="Steindorff A."/>
            <person name="Ohm R."/>
            <person name="Martin F."/>
            <person name="Silar P."/>
            <person name="Natvig D."/>
            <person name="Lalanne C."/>
            <person name="Gautier V."/>
            <person name="Ament-velasquez S.L."/>
            <person name="Kruys A."/>
            <person name="Hutchinson M.I."/>
            <person name="Powell A.J."/>
            <person name="Barry K."/>
            <person name="Miller A.N."/>
            <person name="Grigoriev I.V."/>
            <person name="Debuchy R."/>
            <person name="Gladieux P."/>
            <person name="Thoren M.H."/>
            <person name="Johannesson H."/>
        </authorList>
    </citation>
    <scope>NUCLEOTIDE SEQUENCE</scope>
    <source>
        <strain evidence="2">SMH3391-2</strain>
    </source>
</reference>
<organism evidence="2 3">
    <name type="scientific">Bombardia bombarda</name>
    <dbReference type="NCBI Taxonomy" id="252184"/>
    <lineage>
        <taxon>Eukaryota</taxon>
        <taxon>Fungi</taxon>
        <taxon>Dikarya</taxon>
        <taxon>Ascomycota</taxon>
        <taxon>Pezizomycotina</taxon>
        <taxon>Sordariomycetes</taxon>
        <taxon>Sordariomycetidae</taxon>
        <taxon>Sordariales</taxon>
        <taxon>Lasiosphaeriaceae</taxon>
        <taxon>Bombardia</taxon>
    </lineage>
</organism>